<dbReference type="AlphaFoldDB" id="A0A6A6ZXT4"/>
<dbReference type="OrthoDB" id="4582561at2759"/>
<keyword evidence="1" id="KW-0472">Membrane</keyword>
<accession>A0A6A6ZXT4</accession>
<feature type="transmembrane region" description="Helical" evidence="1">
    <location>
        <begin position="313"/>
        <end position="331"/>
    </location>
</feature>
<keyword evidence="3" id="KW-1185">Reference proteome</keyword>
<name>A0A6A6ZXT4_9PLEO</name>
<gene>
    <name evidence="2" type="ORF">CC86DRAFT_382846</name>
</gene>
<evidence type="ECO:0000313" key="3">
    <source>
        <dbReference type="Proteomes" id="UP000799424"/>
    </source>
</evidence>
<reference evidence="2" key="1">
    <citation type="journal article" date="2020" name="Stud. Mycol.">
        <title>101 Dothideomycetes genomes: a test case for predicting lifestyles and emergence of pathogens.</title>
        <authorList>
            <person name="Haridas S."/>
            <person name="Albert R."/>
            <person name="Binder M."/>
            <person name="Bloem J."/>
            <person name="Labutti K."/>
            <person name="Salamov A."/>
            <person name="Andreopoulos B."/>
            <person name="Baker S."/>
            <person name="Barry K."/>
            <person name="Bills G."/>
            <person name="Bluhm B."/>
            <person name="Cannon C."/>
            <person name="Castanera R."/>
            <person name="Culley D."/>
            <person name="Daum C."/>
            <person name="Ezra D."/>
            <person name="Gonzalez J."/>
            <person name="Henrissat B."/>
            <person name="Kuo A."/>
            <person name="Liang C."/>
            <person name="Lipzen A."/>
            <person name="Lutzoni F."/>
            <person name="Magnuson J."/>
            <person name="Mondo S."/>
            <person name="Nolan M."/>
            <person name="Ohm R."/>
            <person name="Pangilinan J."/>
            <person name="Park H.-J."/>
            <person name="Ramirez L."/>
            <person name="Alfaro M."/>
            <person name="Sun H."/>
            <person name="Tritt A."/>
            <person name="Yoshinaga Y."/>
            <person name="Zwiers L.-H."/>
            <person name="Turgeon B."/>
            <person name="Goodwin S."/>
            <person name="Spatafora J."/>
            <person name="Crous P."/>
            <person name="Grigoriev I."/>
        </authorList>
    </citation>
    <scope>NUCLEOTIDE SEQUENCE</scope>
    <source>
        <strain evidence="2">CBS 113818</strain>
    </source>
</reference>
<keyword evidence="1" id="KW-0812">Transmembrane</keyword>
<sequence>MKRPFCENATAINRLLAAHSHDPTQRYDNTPARTQPYLSVFHGARNECNQKFKSELKSIGDPDLAGVGVLTSQFIGMFLLMVFHVAALWPESIPLATCFLKSIRHFYVTATVLGFSITSAALATFLLHRSASDSLHDNFGYVNFYLNSMLALAPPLYAMPAVVLALMPPEALDKRSQSGKQIKLWDEAVVLPLMPPETPNKRNQWVKRMKLWDKEKHGSVEFHWAQLNAVILYTCCIVVMWIIWSRGVRDQHNPTLIVFGTRLNVKRSRSLFFLRDRCRDICILFGISQLGMFTYIRGQAIHQANGSTPEMNWGFGQILIVFTWVPLLLSIGSEIKSAF</sequence>
<evidence type="ECO:0000256" key="1">
    <source>
        <dbReference type="SAM" id="Phobius"/>
    </source>
</evidence>
<feature type="transmembrane region" description="Helical" evidence="1">
    <location>
        <begin position="106"/>
        <end position="127"/>
    </location>
</feature>
<evidence type="ECO:0000313" key="2">
    <source>
        <dbReference type="EMBL" id="KAF2825862.1"/>
    </source>
</evidence>
<feature type="transmembrane region" description="Helical" evidence="1">
    <location>
        <begin position="224"/>
        <end position="244"/>
    </location>
</feature>
<dbReference type="Proteomes" id="UP000799424">
    <property type="component" value="Unassembled WGS sequence"/>
</dbReference>
<proteinExistence type="predicted"/>
<organism evidence="2 3">
    <name type="scientific">Ophiobolus disseminans</name>
    <dbReference type="NCBI Taxonomy" id="1469910"/>
    <lineage>
        <taxon>Eukaryota</taxon>
        <taxon>Fungi</taxon>
        <taxon>Dikarya</taxon>
        <taxon>Ascomycota</taxon>
        <taxon>Pezizomycotina</taxon>
        <taxon>Dothideomycetes</taxon>
        <taxon>Pleosporomycetidae</taxon>
        <taxon>Pleosporales</taxon>
        <taxon>Pleosporineae</taxon>
        <taxon>Phaeosphaeriaceae</taxon>
        <taxon>Ophiobolus</taxon>
    </lineage>
</organism>
<feature type="transmembrane region" description="Helical" evidence="1">
    <location>
        <begin position="64"/>
        <end position="86"/>
    </location>
</feature>
<feature type="transmembrane region" description="Helical" evidence="1">
    <location>
        <begin position="139"/>
        <end position="167"/>
    </location>
</feature>
<keyword evidence="1" id="KW-1133">Transmembrane helix</keyword>
<dbReference type="EMBL" id="MU006227">
    <property type="protein sequence ID" value="KAF2825862.1"/>
    <property type="molecule type" value="Genomic_DNA"/>
</dbReference>
<protein>
    <submittedName>
        <fullName evidence="2">Uncharacterized protein</fullName>
    </submittedName>
</protein>
<feature type="transmembrane region" description="Helical" evidence="1">
    <location>
        <begin position="281"/>
        <end position="301"/>
    </location>
</feature>